<dbReference type="KEGG" id="rarg:115747551"/>
<name>A0A8B8PXT9_9MYRT</name>
<dbReference type="RefSeq" id="XP_030539614.1">
    <property type="nucleotide sequence ID" value="XM_030683754.1"/>
</dbReference>
<proteinExistence type="predicted"/>
<dbReference type="PANTHER" id="PTHR34361:SF2">
    <property type="entry name" value="OS08G0157800 PROTEIN"/>
    <property type="match status" value="1"/>
</dbReference>
<reference evidence="3 4" key="1">
    <citation type="submission" date="2025-04" db="UniProtKB">
        <authorList>
            <consortium name="RefSeq"/>
        </authorList>
    </citation>
    <scope>IDENTIFICATION</scope>
</reference>
<dbReference type="PANTHER" id="PTHR34361">
    <property type="entry name" value="OS08G0157800 PROTEIN"/>
    <property type="match status" value="1"/>
</dbReference>
<evidence type="ECO:0000256" key="1">
    <source>
        <dbReference type="SAM" id="MobiDB-lite"/>
    </source>
</evidence>
<sequence>MDDRAQGELVESVDSYWSEWARETDLPSYGRSVDEEASDDINVLLVSEGHNLASSLGLGSHSGDIRMQTTDISQHHSSLTEGNSVSHSFPILAIRPPATGTGSGGFAGVATCGIAAANKDSCRGTLCGVEEPHAVQNCETKHLFEATQVSYHLQRCDNLLDKSWSERDDNRSKKKGVADDLLDQKWRTKFGHRVSDVYIDSCNLLSERNRLSTSPLYFEQHTTANTSNQRLDDAMRVDSCHSRSSCLHQTYSSDVIHEQSKRNVQSDLSTDYCGFEPHLPVQCSYEVGKSAPEKVQRLVDDVSKPRNIMINSSFNSLSGESFASMGHGCSSPSSSHSLGRASTVLSKLCGTESVPTEQAHLVVKAMHCLSELFLFQSSNGPWDLRDEGYDILLRSVIDNLSASLKHFQRGTERQELPSSPPRRAQLFGKPTAQVKSVRSEEPQIRSVQANYQGQSTLLPFSEERKRYLAQGDPNKVDSMLFASDDLDNVGNDKMTQAIKKILIDNFDDEVEPNLQVQLFKNLWLEAEAALCSMKFKSCFKRVKTEIERLKSFQRGDSSDNSLLSLNPSSYSRAEDKSALQAGCHATQNTTTQCFPALRAGTDIKDIMARFNILKERGFNSDVIPAGDKVECVSPENSKLGHNSNDVVARFNNLKGWDFMSNAMSAGDDVECVSPEDSKSQNLMEADGSTNRACSVGGFVEGMSDHFPVKIPTNLVDGANASVMERLSILRQRDDGFASVNIEPRPKEAACLGSFLKKDYFSGSAEKTDVPSFGNSPAFPHQTANPAEEMSTWKDVRAILEDDEAPQSQCIGGSSNLNLARRSDSSHSSSDWEVCGEGDLSAEV</sequence>
<protein>
    <submittedName>
        <fullName evidence="3 4">Uncharacterized protein LOC115747551 isoform X1</fullName>
    </submittedName>
</protein>
<feature type="region of interest" description="Disordered" evidence="1">
    <location>
        <begin position="803"/>
        <end position="843"/>
    </location>
</feature>
<keyword evidence="2" id="KW-1185">Reference proteome</keyword>
<evidence type="ECO:0000313" key="4">
    <source>
        <dbReference type="RefSeq" id="XP_030539615.1"/>
    </source>
</evidence>
<dbReference type="OrthoDB" id="611935at2759"/>
<dbReference type="RefSeq" id="XP_030539615.1">
    <property type="nucleotide sequence ID" value="XM_030683755.1"/>
</dbReference>
<dbReference type="GeneID" id="115747551"/>
<dbReference type="AlphaFoldDB" id="A0A8B8PXT9"/>
<feature type="compositionally biased region" description="Polar residues" evidence="1">
    <location>
        <begin position="805"/>
        <end position="817"/>
    </location>
</feature>
<evidence type="ECO:0000313" key="3">
    <source>
        <dbReference type="RefSeq" id="XP_030539614.1"/>
    </source>
</evidence>
<organism evidence="2 3">
    <name type="scientific">Rhodamnia argentea</name>
    <dbReference type="NCBI Taxonomy" id="178133"/>
    <lineage>
        <taxon>Eukaryota</taxon>
        <taxon>Viridiplantae</taxon>
        <taxon>Streptophyta</taxon>
        <taxon>Embryophyta</taxon>
        <taxon>Tracheophyta</taxon>
        <taxon>Spermatophyta</taxon>
        <taxon>Magnoliopsida</taxon>
        <taxon>eudicotyledons</taxon>
        <taxon>Gunneridae</taxon>
        <taxon>Pentapetalae</taxon>
        <taxon>rosids</taxon>
        <taxon>malvids</taxon>
        <taxon>Myrtales</taxon>
        <taxon>Myrtaceae</taxon>
        <taxon>Myrtoideae</taxon>
        <taxon>Myrteae</taxon>
        <taxon>Australasian group</taxon>
        <taxon>Rhodamnia</taxon>
    </lineage>
</organism>
<evidence type="ECO:0000313" key="2">
    <source>
        <dbReference type="Proteomes" id="UP000827889"/>
    </source>
</evidence>
<gene>
    <name evidence="3 4" type="primary">LOC115747551</name>
</gene>
<dbReference type="Proteomes" id="UP000827889">
    <property type="component" value="Chromosome 10"/>
</dbReference>
<feature type="compositionally biased region" description="Acidic residues" evidence="1">
    <location>
        <begin position="833"/>
        <end position="843"/>
    </location>
</feature>
<accession>A0A8B8PXT9</accession>